<dbReference type="Gene3D" id="1.10.357.10">
    <property type="entry name" value="Tetracycline Repressor, domain 2"/>
    <property type="match status" value="1"/>
</dbReference>
<keyword evidence="1" id="KW-0805">Transcription regulation</keyword>
<dbReference type="EMBL" id="FQVU01000001">
    <property type="protein sequence ID" value="SHF69676.1"/>
    <property type="molecule type" value="Genomic_DNA"/>
</dbReference>
<dbReference type="InterPro" id="IPR009057">
    <property type="entry name" value="Homeodomain-like_sf"/>
</dbReference>
<dbReference type="PANTHER" id="PTHR47506:SF1">
    <property type="entry name" value="HTH-TYPE TRANSCRIPTIONAL REGULATOR YJDC"/>
    <property type="match status" value="1"/>
</dbReference>
<dbReference type="AlphaFoldDB" id="A0A1M5DRW7"/>
<proteinExistence type="predicted"/>
<dbReference type="PROSITE" id="PS50977">
    <property type="entry name" value="HTH_TETR_2"/>
    <property type="match status" value="1"/>
</dbReference>
<sequence>MPGGRPRGFDQDTALEAAMQLFWAKGYEATGVAELTEAMGITPPSLYAAFGNKEELFRRAVDRYVTGPASHLAVALDQPTARAVAEHLLRGMVALAAGVGTPTGCMTVQGALPASDRNRAAHEHLAARRRQGEAMLAERLGRAAPAELPGGQDATAVARYLFAVRFGLAVQAAGGASAAELQEVVDVVLAQWPSCDALTNGG</sequence>
<organism evidence="6 7">
    <name type="scientific">Jatrophihabitans endophyticus</name>
    <dbReference type="NCBI Taxonomy" id="1206085"/>
    <lineage>
        <taxon>Bacteria</taxon>
        <taxon>Bacillati</taxon>
        <taxon>Actinomycetota</taxon>
        <taxon>Actinomycetes</taxon>
        <taxon>Jatrophihabitantales</taxon>
        <taxon>Jatrophihabitantaceae</taxon>
        <taxon>Jatrophihabitans</taxon>
    </lineage>
</organism>
<dbReference type="Gene3D" id="1.10.10.60">
    <property type="entry name" value="Homeodomain-like"/>
    <property type="match status" value="1"/>
</dbReference>
<evidence type="ECO:0000259" key="5">
    <source>
        <dbReference type="PROSITE" id="PS50977"/>
    </source>
</evidence>
<evidence type="ECO:0000256" key="3">
    <source>
        <dbReference type="ARBA" id="ARBA00023163"/>
    </source>
</evidence>
<accession>A0A1M5DRW7</accession>
<name>A0A1M5DRW7_9ACTN</name>
<evidence type="ECO:0000256" key="4">
    <source>
        <dbReference type="PROSITE-ProRule" id="PRU00335"/>
    </source>
</evidence>
<keyword evidence="3" id="KW-0804">Transcription</keyword>
<dbReference type="InterPro" id="IPR001647">
    <property type="entry name" value="HTH_TetR"/>
</dbReference>
<dbReference type="PRINTS" id="PR00455">
    <property type="entry name" value="HTHTETR"/>
</dbReference>
<evidence type="ECO:0000313" key="7">
    <source>
        <dbReference type="Proteomes" id="UP000186132"/>
    </source>
</evidence>
<dbReference type="PANTHER" id="PTHR47506">
    <property type="entry name" value="TRANSCRIPTIONAL REGULATORY PROTEIN"/>
    <property type="match status" value="1"/>
</dbReference>
<evidence type="ECO:0000256" key="1">
    <source>
        <dbReference type="ARBA" id="ARBA00023015"/>
    </source>
</evidence>
<feature type="DNA-binding region" description="H-T-H motif" evidence="4">
    <location>
        <begin position="31"/>
        <end position="50"/>
    </location>
</feature>
<keyword evidence="7" id="KW-1185">Reference proteome</keyword>
<dbReference type="InterPro" id="IPR036271">
    <property type="entry name" value="Tet_transcr_reg_TetR-rel_C_sf"/>
</dbReference>
<dbReference type="Pfam" id="PF00440">
    <property type="entry name" value="TetR_N"/>
    <property type="match status" value="1"/>
</dbReference>
<gene>
    <name evidence="6" type="ORF">SAMN05443575_0675</name>
</gene>
<feature type="domain" description="HTH tetR-type" evidence="5">
    <location>
        <begin position="8"/>
        <end position="68"/>
    </location>
</feature>
<dbReference type="GO" id="GO:0003677">
    <property type="term" value="F:DNA binding"/>
    <property type="evidence" value="ECO:0007669"/>
    <property type="project" value="UniProtKB-UniRule"/>
</dbReference>
<protein>
    <submittedName>
        <fullName evidence="6">Transcriptional regulator, TetR family</fullName>
    </submittedName>
</protein>
<evidence type="ECO:0000313" key="6">
    <source>
        <dbReference type="EMBL" id="SHF69676.1"/>
    </source>
</evidence>
<dbReference type="OrthoDB" id="9805134at2"/>
<reference evidence="7" key="1">
    <citation type="submission" date="2016-11" db="EMBL/GenBank/DDBJ databases">
        <authorList>
            <person name="Varghese N."/>
            <person name="Submissions S."/>
        </authorList>
    </citation>
    <scope>NUCLEOTIDE SEQUENCE [LARGE SCALE GENOMIC DNA]</scope>
    <source>
        <strain evidence="7">DSM 45627</strain>
    </source>
</reference>
<dbReference type="STRING" id="1206085.SAMN05443575_0675"/>
<keyword evidence="2 4" id="KW-0238">DNA-binding</keyword>
<evidence type="ECO:0000256" key="2">
    <source>
        <dbReference type="ARBA" id="ARBA00023125"/>
    </source>
</evidence>
<dbReference type="Proteomes" id="UP000186132">
    <property type="component" value="Unassembled WGS sequence"/>
</dbReference>
<dbReference type="SUPFAM" id="SSF46689">
    <property type="entry name" value="Homeodomain-like"/>
    <property type="match status" value="1"/>
</dbReference>
<dbReference type="SUPFAM" id="SSF48498">
    <property type="entry name" value="Tetracyclin repressor-like, C-terminal domain"/>
    <property type="match status" value="1"/>
</dbReference>